<dbReference type="InterPro" id="IPR027417">
    <property type="entry name" value="P-loop_NTPase"/>
</dbReference>
<evidence type="ECO:0000256" key="2">
    <source>
        <dbReference type="ARBA" id="ARBA00008806"/>
    </source>
</evidence>
<dbReference type="EMBL" id="LR134406">
    <property type="protein sequence ID" value="VEH70878.1"/>
    <property type="molecule type" value="Genomic_DNA"/>
</dbReference>
<feature type="region of interest" description="Disordered" evidence="7">
    <location>
        <begin position="518"/>
        <end position="593"/>
    </location>
</feature>
<feature type="compositionally biased region" description="Polar residues" evidence="7">
    <location>
        <begin position="521"/>
        <end position="547"/>
    </location>
</feature>
<dbReference type="GeneID" id="64407627"/>
<keyword evidence="10" id="KW-1185">Reference proteome</keyword>
<keyword evidence="3" id="KW-1003">Cell membrane</keyword>
<dbReference type="Pfam" id="PF02534">
    <property type="entry name" value="T4SS-DNA_transf"/>
    <property type="match status" value="1"/>
</dbReference>
<evidence type="ECO:0000256" key="4">
    <source>
        <dbReference type="ARBA" id="ARBA00022692"/>
    </source>
</evidence>
<evidence type="ECO:0000256" key="3">
    <source>
        <dbReference type="ARBA" id="ARBA00022475"/>
    </source>
</evidence>
<dbReference type="Proteomes" id="UP000273044">
    <property type="component" value="Chromosome"/>
</dbReference>
<dbReference type="AlphaFoldDB" id="A0A3N4D2K5"/>
<sequence>MFPFGLSLTTLLLIMGGILLGVVALGVLLGVLLPSFGVPRAAAKNLDEQRTKSANWARYKDVKKDLASPSEPDPRRLPLCRLNGKSLSNRPYRSIQVIAPSGAGKTPRVVVPAVLGHFGPAVITSIKGDVLELTRAARAAQGKIWVFDPSCSLGPTARWSPLGHIRTWADALDAARWIQESSKANSGTGGIQDHAFWDAQARFLLAPLMYMTALAGNTMGDVADLVVGGQETEDFITKQLQNFPESGPRTYWARFMGLENKTKSSVLITAATVLECWTHPKIAEAVNVPVGDRNILNLDDFLAGNNTLYLVAPATAQAQFTPIYESLINAITMRVEQEYSRRGSIALNPPLLLALDEAANIAPLRRLDYLASAGAGQGIMVLSIWQDEGQQIEIYGQAKARTISANHYAKIYLSGIQDHQTLSNLSEQIGRAVMQQTSTSRYRDGTSTTTSYQELAVAPPSWIRQLALGKAIIILGHYPPILGEVTAWYEDKNMRNLIPDEVAERFDRAFGTFPKKKLKKSLTSNASPGTQVSFPSVQSSSMGNDSSPGVMPTYGNFGPRKKGVNAGLSDPANSPKLPTQQQRDESAQGWFVNDYRKNLNG</sequence>
<evidence type="ECO:0000313" key="10">
    <source>
        <dbReference type="Proteomes" id="UP000273044"/>
    </source>
</evidence>
<keyword evidence="4 8" id="KW-0812">Transmembrane</keyword>
<dbReference type="OrthoDB" id="226701at2"/>
<gene>
    <name evidence="9" type="primary">traG</name>
    <name evidence="9" type="ORF">NCTC12967_02184</name>
</gene>
<proteinExistence type="inferred from homology"/>
<evidence type="ECO:0000256" key="5">
    <source>
        <dbReference type="ARBA" id="ARBA00022989"/>
    </source>
</evidence>
<protein>
    <submittedName>
        <fullName evidence="9">Conjugal transfer protein traG</fullName>
    </submittedName>
</protein>
<keyword evidence="6 8" id="KW-0472">Membrane</keyword>
<comment type="subcellular location">
    <subcellularLocation>
        <location evidence="1">Cell membrane</location>
        <topology evidence="1">Multi-pass membrane protein</topology>
    </subcellularLocation>
</comment>
<evidence type="ECO:0000256" key="1">
    <source>
        <dbReference type="ARBA" id="ARBA00004651"/>
    </source>
</evidence>
<comment type="similarity">
    <text evidence="2">Belongs to the VirD4/TraG family.</text>
</comment>
<dbReference type="PANTHER" id="PTHR37937">
    <property type="entry name" value="CONJUGATIVE TRANSFER: DNA TRANSPORT"/>
    <property type="match status" value="1"/>
</dbReference>
<dbReference type="InterPro" id="IPR051539">
    <property type="entry name" value="T4SS-coupling_protein"/>
</dbReference>
<dbReference type="CDD" id="cd01127">
    <property type="entry name" value="TrwB_TraG_TraD_VirD4"/>
    <property type="match status" value="1"/>
</dbReference>
<dbReference type="OMA" id="WGEVGMD"/>
<evidence type="ECO:0000256" key="8">
    <source>
        <dbReference type="SAM" id="Phobius"/>
    </source>
</evidence>
<organism evidence="9 10">
    <name type="scientific">Arachnia propionica</name>
    <dbReference type="NCBI Taxonomy" id="1750"/>
    <lineage>
        <taxon>Bacteria</taxon>
        <taxon>Bacillati</taxon>
        <taxon>Actinomycetota</taxon>
        <taxon>Actinomycetes</taxon>
        <taxon>Propionibacteriales</taxon>
        <taxon>Propionibacteriaceae</taxon>
        <taxon>Arachnia</taxon>
    </lineage>
</organism>
<dbReference type="GO" id="GO:0005886">
    <property type="term" value="C:plasma membrane"/>
    <property type="evidence" value="ECO:0007669"/>
    <property type="project" value="UniProtKB-SubCell"/>
</dbReference>
<dbReference type="SUPFAM" id="SSF52540">
    <property type="entry name" value="P-loop containing nucleoside triphosphate hydrolases"/>
    <property type="match status" value="1"/>
</dbReference>
<dbReference type="Gene3D" id="3.40.50.300">
    <property type="entry name" value="P-loop containing nucleotide triphosphate hydrolases"/>
    <property type="match status" value="1"/>
</dbReference>
<evidence type="ECO:0000256" key="7">
    <source>
        <dbReference type="SAM" id="MobiDB-lite"/>
    </source>
</evidence>
<evidence type="ECO:0000313" key="9">
    <source>
        <dbReference type="EMBL" id="VEH70878.1"/>
    </source>
</evidence>
<name>A0A3N4D2K5_9ACTN</name>
<dbReference type="InterPro" id="IPR003688">
    <property type="entry name" value="TraG/VirD4"/>
</dbReference>
<feature type="transmembrane region" description="Helical" evidence="8">
    <location>
        <begin position="12"/>
        <end position="33"/>
    </location>
</feature>
<accession>A0A3N4D2K5</accession>
<evidence type="ECO:0000256" key="6">
    <source>
        <dbReference type="ARBA" id="ARBA00023136"/>
    </source>
</evidence>
<keyword evidence="5 8" id="KW-1133">Transmembrane helix</keyword>
<dbReference type="PANTHER" id="PTHR37937:SF1">
    <property type="entry name" value="CONJUGATIVE TRANSFER: DNA TRANSPORT"/>
    <property type="match status" value="1"/>
</dbReference>
<reference evidence="9 10" key="1">
    <citation type="submission" date="2018-12" db="EMBL/GenBank/DDBJ databases">
        <authorList>
            <consortium name="Pathogen Informatics"/>
        </authorList>
    </citation>
    <scope>NUCLEOTIDE SEQUENCE [LARGE SCALE GENOMIC DNA]</scope>
    <source>
        <strain evidence="9 10">NCTC12967</strain>
    </source>
</reference>
<dbReference type="RefSeq" id="WP_014847240.1">
    <property type="nucleotide sequence ID" value="NZ_CP040007.1"/>
</dbReference>